<feature type="transmembrane region" description="Helical" evidence="6">
    <location>
        <begin position="301"/>
        <end position="324"/>
    </location>
</feature>
<dbReference type="Proteomes" id="UP000002729">
    <property type="component" value="Unassembled WGS sequence"/>
</dbReference>
<dbReference type="eggNOG" id="KOG2641">
    <property type="taxonomic scope" value="Eukaryota"/>
</dbReference>
<keyword evidence="2 6" id="KW-0812">Transmembrane</keyword>
<dbReference type="Pfam" id="PF03619">
    <property type="entry name" value="Solute_trans_a"/>
    <property type="match status" value="1"/>
</dbReference>
<protein>
    <submittedName>
        <fullName evidence="7">Uncharacterized protein</fullName>
    </submittedName>
</protein>
<evidence type="ECO:0000256" key="5">
    <source>
        <dbReference type="SAM" id="MobiDB-lite"/>
    </source>
</evidence>
<comment type="subcellular location">
    <subcellularLocation>
        <location evidence="1">Membrane</location>
        <topology evidence="1">Multi-pass membrane protein</topology>
    </subcellularLocation>
</comment>
<dbReference type="SMART" id="SM01417">
    <property type="entry name" value="Solute_trans_a"/>
    <property type="match status" value="1"/>
</dbReference>
<dbReference type="AlphaFoldDB" id="F0YMS5"/>
<evidence type="ECO:0000256" key="6">
    <source>
        <dbReference type="SAM" id="Phobius"/>
    </source>
</evidence>
<dbReference type="InterPro" id="IPR005178">
    <property type="entry name" value="Ostalpha/TMEM184C"/>
</dbReference>
<keyword evidence="8" id="KW-1185">Reference proteome</keyword>
<feature type="transmembrane region" description="Helical" evidence="6">
    <location>
        <begin position="134"/>
        <end position="153"/>
    </location>
</feature>
<feature type="region of interest" description="Disordered" evidence="5">
    <location>
        <begin position="513"/>
        <end position="566"/>
    </location>
</feature>
<sequence>MDDDASGDTTNPLNVESNLTEPLTGADEVVLDGRTRGPSVDDDALYAVLSRRRAVGLMVTRWIYVCSAGLALALGLPAMIYSLAVSDAEGRAYLLPVSATFAGAAVPVALYGVYTHVNNYWRPVLQVYVTRILWMVPVYAVCSLAELVLWLEVEQGCGECRRWTAVPGALRDCYESYTVLNFFYFMVTFLEVHYGGAAEKVLREGITKNSSADDDDDDEDLAVPHPCPPYRWFCSPWRLDSPEFLGQCRYGVLLYATIMPLCAAVYIVSAFAGGDNNYDDDDAADRDEASLRGALASPSSWAYFVAFNTANHAIYCLGLFFYAAHDLLLPCHPHGKFVAVKGLVFGTFFQDLGIDAVFYCSPGLATKFGATQDDATAALGALKCTLMCVEMLAFALLHAHAFPASQYPRVRLESPEDAENPSTSWLAAWGDYYAQQKRERRLARARGLPRPNDGFSPAATLFDVTDVRRDTAATARGLATAPLRVVRNARSAPALAQFNRLSLGRMTAQAAQRAAGSPRAAAELRLAGGDPAPPPPPPPPLQGSPGRRCDYESDGGETATLDERDIEAEFEAVTRLLEQETRRNDRRSDDGLTREVADAAAKRKQLQTSFLTDFDRPPSRELYPNYNHEVRRKEDESAPDSRGSVFSDKSSRAWAALVNPGARRSIREQNLARQEANLRRSRSLL</sequence>
<keyword evidence="4 6" id="KW-0472">Membrane</keyword>
<feature type="transmembrane region" description="Helical" evidence="6">
    <location>
        <begin position="252"/>
        <end position="272"/>
    </location>
</feature>
<name>F0YMS5_AURAN</name>
<evidence type="ECO:0000313" key="8">
    <source>
        <dbReference type="Proteomes" id="UP000002729"/>
    </source>
</evidence>
<dbReference type="RefSeq" id="XP_009041739.1">
    <property type="nucleotide sequence ID" value="XM_009043491.1"/>
</dbReference>
<feature type="compositionally biased region" description="Pro residues" evidence="5">
    <location>
        <begin position="531"/>
        <end position="542"/>
    </location>
</feature>
<feature type="transmembrane region" description="Helical" evidence="6">
    <location>
        <begin position="62"/>
        <end position="81"/>
    </location>
</feature>
<evidence type="ECO:0000256" key="3">
    <source>
        <dbReference type="ARBA" id="ARBA00022989"/>
    </source>
</evidence>
<feature type="compositionally biased region" description="Basic and acidic residues" evidence="5">
    <location>
        <begin position="581"/>
        <end position="601"/>
    </location>
</feature>
<evidence type="ECO:0000256" key="2">
    <source>
        <dbReference type="ARBA" id="ARBA00022692"/>
    </source>
</evidence>
<dbReference type="PANTHER" id="PTHR23423">
    <property type="entry name" value="ORGANIC SOLUTE TRANSPORTER-RELATED"/>
    <property type="match status" value="1"/>
</dbReference>
<dbReference type="EMBL" id="GL833167">
    <property type="protein sequence ID" value="EGB03589.1"/>
    <property type="molecule type" value="Genomic_DNA"/>
</dbReference>
<evidence type="ECO:0000256" key="4">
    <source>
        <dbReference type="ARBA" id="ARBA00023136"/>
    </source>
</evidence>
<dbReference type="InParanoid" id="F0YMS5"/>
<keyword evidence="3 6" id="KW-1133">Transmembrane helix</keyword>
<evidence type="ECO:0000313" key="7">
    <source>
        <dbReference type="EMBL" id="EGB03589.1"/>
    </source>
</evidence>
<dbReference type="GO" id="GO:0016020">
    <property type="term" value="C:membrane"/>
    <property type="evidence" value="ECO:0007669"/>
    <property type="project" value="UniProtKB-SubCell"/>
</dbReference>
<feature type="region of interest" description="Disordered" evidence="5">
    <location>
        <begin position="581"/>
        <end position="650"/>
    </location>
</feature>
<evidence type="ECO:0000256" key="1">
    <source>
        <dbReference type="ARBA" id="ARBA00004141"/>
    </source>
</evidence>
<dbReference type="OrthoDB" id="5348404at2759"/>
<dbReference type="KEGG" id="aaf:AURANDRAFT_67898"/>
<feature type="transmembrane region" description="Helical" evidence="6">
    <location>
        <begin position="93"/>
        <end position="114"/>
    </location>
</feature>
<gene>
    <name evidence="7" type="ORF">AURANDRAFT_67898</name>
</gene>
<reference evidence="7 8" key="1">
    <citation type="journal article" date="2011" name="Proc. Natl. Acad. Sci. U.S.A.">
        <title>Niche of harmful alga Aureococcus anophagefferens revealed through ecogenomics.</title>
        <authorList>
            <person name="Gobler C.J."/>
            <person name="Berry D.L."/>
            <person name="Dyhrman S.T."/>
            <person name="Wilhelm S.W."/>
            <person name="Salamov A."/>
            <person name="Lobanov A.V."/>
            <person name="Zhang Y."/>
            <person name="Collier J.L."/>
            <person name="Wurch L.L."/>
            <person name="Kustka A.B."/>
            <person name="Dill B.D."/>
            <person name="Shah M."/>
            <person name="VerBerkmoes N.C."/>
            <person name="Kuo A."/>
            <person name="Terry A."/>
            <person name="Pangilinan J."/>
            <person name="Lindquist E.A."/>
            <person name="Lucas S."/>
            <person name="Paulsen I.T."/>
            <person name="Hattenrath-Lehmann T.K."/>
            <person name="Talmage S.C."/>
            <person name="Walker E.A."/>
            <person name="Koch F."/>
            <person name="Burson A.M."/>
            <person name="Marcoval M.A."/>
            <person name="Tang Y.Z."/>
            <person name="Lecleir G.R."/>
            <person name="Coyne K.J."/>
            <person name="Berg G.M."/>
            <person name="Bertrand E.M."/>
            <person name="Saito M.A."/>
            <person name="Gladyshev V.N."/>
            <person name="Grigoriev I.V."/>
        </authorList>
    </citation>
    <scope>NUCLEOTIDE SEQUENCE [LARGE SCALE GENOMIC DNA]</scope>
    <source>
        <strain evidence="8">CCMP 1984</strain>
    </source>
</reference>
<dbReference type="GeneID" id="20226484"/>
<organism evidence="8">
    <name type="scientific">Aureococcus anophagefferens</name>
    <name type="common">Harmful bloom alga</name>
    <dbReference type="NCBI Taxonomy" id="44056"/>
    <lineage>
        <taxon>Eukaryota</taxon>
        <taxon>Sar</taxon>
        <taxon>Stramenopiles</taxon>
        <taxon>Ochrophyta</taxon>
        <taxon>Pelagophyceae</taxon>
        <taxon>Pelagomonadales</taxon>
        <taxon>Pelagomonadaceae</taxon>
        <taxon>Aureococcus</taxon>
    </lineage>
</organism>
<accession>F0YMS5</accession>
<proteinExistence type="predicted"/>